<name>A0A2T5AZ49_MYCDI</name>
<dbReference type="Proteomes" id="UP000241247">
    <property type="component" value="Unassembled WGS sequence"/>
</dbReference>
<dbReference type="EMBL" id="PZZZ01000008">
    <property type="protein sequence ID" value="PTM92003.1"/>
    <property type="molecule type" value="Genomic_DNA"/>
</dbReference>
<proteinExistence type="predicted"/>
<keyword evidence="1" id="KW-0472">Membrane</keyword>
<dbReference type="AlphaFoldDB" id="A0A2T5AZ49"/>
<sequence length="61" mass="6439">MADFLTGIAFFLVIEGLVYALAPASLKRMAAMLPAVADSQLRVFGVVSLALGVGLVWMIRG</sequence>
<keyword evidence="1" id="KW-0812">Transmembrane</keyword>
<feature type="transmembrane region" description="Helical" evidence="1">
    <location>
        <begin position="39"/>
        <end position="59"/>
    </location>
</feature>
<protein>
    <recommendedName>
        <fullName evidence="4">DUF2065 domain-containing protein</fullName>
    </recommendedName>
</protein>
<dbReference type="OrthoDB" id="9815199at2"/>
<evidence type="ECO:0000313" key="3">
    <source>
        <dbReference type="Proteomes" id="UP000241247"/>
    </source>
</evidence>
<dbReference type="InterPro" id="IPR019201">
    <property type="entry name" value="DUF2065"/>
</dbReference>
<dbReference type="PANTHER" id="PTHR38602">
    <property type="entry name" value="INNER MEMBRANE PROTEIN-RELATED"/>
    <property type="match status" value="1"/>
</dbReference>
<accession>A0A2T5AZ49</accession>
<gene>
    <name evidence="2" type="ORF">C7449_10849</name>
</gene>
<dbReference type="RefSeq" id="WP_108004286.1">
    <property type="nucleotide sequence ID" value="NZ_JBHEEX010000004.1"/>
</dbReference>
<keyword evidence="3" id="KW-1185">Reference proteome</keyword>
<evidence type="ECO:0000256" key="1">
    <source>
        <dbReference type="SAM" id="Phobius"/>
    </source>
</evidence>
<organism evidence="2 3">
    <name type="scientific">Mycoplana dimorpha</name>
    <dbReference type="NCBI Taxonomy" id="28320"/>
    <lineage>
        <taxon>Bacteria</taxon>
        <taxon>Pseudomonadati</taxon>
        <taxon>Pseudomonadota</taxon>
        <taxon>Alphaproteobacteria</taxon>
        <taxon>Hyphomicrobiales</taxon>
        <taxon>Rhizobiaceae</taxon>
        <taxon>Mycoplana</taxon>
    </lineage>
</organism>
<dbReference type="Pfam" id="PF09838">
    <property type="entry name" value="DUF2065"/>
    <property type="match status" value="1"/>
</dbReference>
<dbReference type="PANTHER" id="PTHR38602:SF1">
    <property type="entry name" value="INNER MEMBRANE PROTEIN"/>
    <property type="match status" value="1"/>
</dbReference>
<keyword evidence="1" id="KW-1133">Transmembrane helix</keyword>
<comment type="caution">
    <text evidence="2">The sequence shown here is derived from an EMBL/GenBank/DDBJ whole genome shotgun (WGS) entry which is preliminary data.</text>
</comment>
<evidence type="ECO:0000313" key="2">
    <source>
        <dbReference type="EMBL" id="PTM92003.1"/>
    </source>
</evidence>
<reference evidence="2 3" key="1">
    <citation type="submission" date="2018-04" db="EMBL/GenBank/DDBJ databases">
        <title>Genomic Encyclopedia of Type Strains, Phase IV (KMG-IV): sequencing the most valuable type-strain genomes for metagenomic binning, comparative biology and taxonomic classification.</title>
        <authorList>
            <person name="Goeker M."/>
        </authorList>
    </citation>
    <scope>NUCLEOTIDE SEQUENCE [LARGE SCALE GENOMIC DNA]</scope>
    <source>
        <strain evidence="2 3">DSM 7138</strain>
    </source>
</reference>
<evidence type="ECO:0008006" key="4">
    <source>
        <dbReference type="Google" id="ProtNLM"/>
    </source>
</evidence>